<keyword evidence="2" id="KW-0201">Cytochrome c-type biogenesis</keyword>
<dbReference type="GO" id="GO:0016209">
    <property type="term" value="F:antioxidant activity"/>
    <property type="evidence" value="ECO:0007669"/>
    <property type="project" value="InterPro"/>
</dbReference>
<comment type="subcellular location">
    <subcellularLocation>
        <location evidence="1">Cell envelope</location>
    </subcellularLocation>
</comment>
<dbReference type="InterPro" id="IPR050553">
    <property type="entry name" value="Thioredoxin_ResA/DsbE_sf"/>
</dbReference>
<dbReference type="GO" id="GO:0016491">
    <property type="term" value="F:oxidoreductase activity"/>
    <property type="evidence" value="ECO:0007669"/>
    <property type="project" value="InterPro"/>
</dbReference>
<evidence type="ECO:0000256" key="6">
    <source>
        <dbReference type="SAM" id="SignalP"/>
    </source>
</evidence>
<dbReference type="Proteomes" id="UP000523079">
    <property type="component" value="Unassembled WGS sequence"/>
</dbReference>
<dbReference type="GO" id="GO:0016853">
    <property type="term" value="F:isomerase activity"/>
    <property type="evidence" value="ECO:0007669"/>
    <property type="project" value="UniProtKB-KW"/>
</dbReference>
<dbReference type="GO" id="GO:0030313">
    <property type="term" value="C:cell envelope"/>
    <property type="evidence" value="ECO:0007669"/>
    <property type="project" value="UniProtKB-SubCell"/>
</dbReference>
<feature type="domain" description="Thioredoxin" evidence="7">
    <location>
        <begin position="66"/>
        <end position="206"/>
    </location>
</feature>
<keyword evidence="3" id="KW-0735">Signal-anchor</keyword>
<dbReference type="AlphaFoldDB" id="A0A7W3IRN5"/>
<evidence type="ECO:0000259" key="7">
    <source>
        <dbReference type="PROSITE" id="PS51352"/>
    </source>
</evidence>
<accession>A0A7W3IRN5</accession>
<dbReference type="Gene3D" id="3.40.30.10">
    <property type="entry name" value="Glutaredoxin"/>
    <property type="match status" value="1"/>
</dbReference>
<evidence type="ECO:0000256" key="3">
    <source>
        <dbReference type="ARBA" id="ARBA00022968"/>
    </source>
</evidence>
<comment type="caution">
    <text evidence="8">The sequence shown here is derived from an EMBL/GenBank/DDBJ whole genome shotgun (WGS) entry which is preliminary data.</text>
</comment>
<dbReference type="Pfam" id="PF00578">
    <property type="entry name" value="AhpC-TSA"/>
    <property type="match status" value="1"/>
</dbReference>
<dbReference type="PROSITE" id="PS51352">
    <property type="entry name" value="THIOREDOXIN_2"/>
    <property type="match status" value="1"/>
</dbReference>
<gene>
    <name evidence="8" type="ORF">FHX74_001591</name>
</gene>
<dbReference type="InterPro" id="IPR017937">
    <property type="entry name" value="Thioredoxin_CS"/>
</dbReference>
<keyword evidence="3" id="KW-0812">Transmembrane</keyword>
<name>A0A7W3IRN5_9ACTN</name>
<dbReference type="PROSITE" id="PS00194">
    <property type="entry name" value="THIOREDOXIN_1"/>
    <property type="match status" value="1"/>
</dbReference>
<feature type="chain" id="PRO_5038853896" evidence="6">
    <location>
        <begin position="32"/>
        <end position="209"/>
    </location>
</feature>
<dbReference type="SUPFAM" id="SSF52833">
    <property type="entry name" value="Thioredoxin-like"/>
    <property type="match status" value="1"/>
</dbReference>
<evidence type="ECO:0000313" key="8">
    <source>
        <dbReference type="EMBL" id="MBA8793986.1"/>
    </source>
</evidence>
<sequence length="209" mass="21859">MSRATGPGRWRALVAAVALVLLAGCSGPSDTYSPPTAPPTGEPSIDLPSAKAAAGIADCPVSGDQPVVAGGLPDLTLPCLGGGRPVRLAGLRGTPMVINIWAQWCGPCRGEAPHLAEVQKLAGNRIRMIGIDFADPQPGYAIEFAQLAGWRYPQLVDEDRRINASIPFAGPPQTLLVDAEGKIVYRQNGELASTAQLTGLIRDHLGVRL</sequence>
<protein>
    <submittedName>
        <fullName evidence="8">Thiol-disulfide isomerase/thioredoxin</fullName>
    </submittedName>
</protein>
<dbReference type="CDD" id="cd02966">
    <property type="entry name" value="TlpA_like_family"/>
    <property type="match status" value="1"/>
</dbReference>
<dbReference type="PROSITE" id="PS51257">
    <property type="entry name" value="PROKAR_LIPOPROTEIN"/>
    <property type="match status" value="1"/>
</dbReference>
<dbReference type="PANTHER" id="PTHR42852">
    <property type="entry name" value="THIOL:DISULFIDE INTERCHANGE PROTEIN DSBE"/>
    <property type="match status" value="1"/>
</dbReference>
<organism evidence="8 9">
    <name type="scientific">Microlunatus kandeliicorticis</name>
    <dbReference type="NCBI Taxonomy" id="1759536"/>
    <lineage>
        <taxon>Bacteria</taxon>
        <taxon>Bacillati</taxon>
        <taxon>Actinomycetota</taxon>
        <taxon>Actinomycetes</taxon>
        <taxon>Propionibacteriales</taxon>
        <taxon>Propionibacteriaceae</taxon>
        <taxon>Microlunatus</taxon>
    </lineage>
</organism>
<keyword evidence="4" id="KW-1015">Disulfide bond</keyword>
<feature type="signal peptide" evidence="6">
    <location>
        <begin position="1"/>
        <end position="31"/>
    </location>
</feature>
<keyword evidence="8" id="KW-0413">Isomerase</keyword>
<dbReference type="PANTHER" id="PTHR42852:SF6">
    <property type="entry name" value="THIOL:DISULFIDE INTERCHANGE PROTEIN DSBE"/>
    <property type="match status" value="1"/>
</dbReference>
<reference evidence="8 9" key="1">
    <citation type="submission" date="2020-07" db="EMBL/GenBank/DDBJ databases">
        <title>Sequencing the genomes of 1000 actinobacteria strains.</title>
        <authorList>
            <person name="Klenk H.-P."/>
        </authorList>
    </citation>
    <scope>NUCLEOTIDE SEQUENCE [LARGE SCALE GENOMIC DNA]</scope>
    <source>
        <strain evidence="8 9">DSM 100723</strain>
    </source>
</reference>
<keyword evidence="5" id="KW-0676">Redox-active center</keyword>
<keyword evidence="9" id="KW-1185">Reference proteome</keyword>
<evidence type="ECO:0000256" key="1">
    <source>
        <dbReference type="ARBA" id="ARBA00004196"/>
    </source>
</evidence>
<proteinExistence type="predicted"/>
<evidence type="ECO:0000256" key="5">
    <source>
        <dbReference type="ARBA" id="ARBA00023284"/>
    </source>
</evidence>
<dbReference type="InterPro" id="IPR000866">
    <property type="entry name" value="AhpC/TSA"/>
</dbReference>
<dbReference type="GO" id="GO:0017004">
    <property type="term" value="P:cytochrome complex assembly"/>
    <property type="evidence" value="ECO:0007669"/>
    <property type="project" value="UniProtKB-KW"/>
</dbReference>
<evidence type="ECO:0000313" key="9">
    <source>
        <dbReference type="Proteomes" id="UP000523079"/>
    </source>
</evidence>
<evidence type="ECO:0000256" key="2">
    <source>
        <dbReference type="ARBA" id="ARBA00022748"/>
    </source>
</evidence>
<keyword evidence="6" id="KW-0732">Signal</keyword>
<dbReference type="RefSeq" id="WP_182559518.1">
    <property type="nucleotide sequence ID" value="NZ_JACGWT010000002.1"/>
</dbReference>
<evidence type="ECO:0000256" key="4">
    <source>
        <dbReference type="ARBA" id="ARBA00023157"/>
    </source>
</evidence>
<dbReference type="EMBL" id="JACGWT010000002">
    <property type="protein sequence ID" value="MBA8793986.1"/>
    <property type="molecule type" value="Genomic_DNA"/>
</dbReference>
<dbReference type="InterPro" id="IPR013766">
    <property type="entry name" value="Thioredoxin_domain"/>
</dbReference>
<dbReference type="InterPro" id="IPR036249">
    <property type="entry name" value="Thioredoxin-like_sf"/>
</dbReference>